<proteinExistence type="predicted"/>
<dbReference type="GO" id="GO:0007166">
    <property type="term" value="P:cell surface receptor signaling pathway"/>
    <property type="evidence" value="ECO:0007669"/>
    <property type="project" value="InterPro"/>
</dbReference>
<dbReference type="InterPro" id="IPR054000">
    <property type="entry name" value="MLKL_N"/>
</dbReference>
<dbReference type="AlphaFoldDB" id="A0A9W8MH93"/>
<dbReference type="EMBL" id="JANBPK010000856">
    <property type="protein sequence ID" value="KAJ2929842.1"/>
    <property type="molecule type" value="Genomic_DNA"/>
</dbReference>
<feature type="non-terminal residue" evidence="3">
    <location>
        <position position="878"/>
    </location>
</feature>
<accession>A0A9W8MH93</accession>
<dbReference type="InterPro" id="IPR036537">
    <property type="entry name" value="Adaptor_Cbl_N_dom_sf"/>
</dbReference>
<protein>
    <recommendedName>
        <fullName evidence="2">Mixed lineage kinase domain-containing protein</fullName>
    </recommendedName>
</protein>
<dbReference type="Pfam" id="PF22215">
    <property type="entry name" value="MLKL_N"/>
    <property type="match status" value="1"/>
</dbReference>
<name>A0A9W8MH93_9AGAR</name>
<evidence type="ECO:0000313" key="4">
    <source>
        <dbReference type="Proteomes" id="UP001140091"/>
    </source>
</evidence>
<dbReference type="Gene3D" id="1.20.930.20">
    <property type="entry name" value="Adaptor protein Cbl, N-terminal domain"/>
    <property type="match status" value="1"/>
</dbReference>
<feature type="domain" description="Mixed lineage kinase" evidence="2">
    <location>
        <begin position="70"/>
        <end position="181"/>
    </location>
</feature>
<keyword evidence="4" id="KW-1185">Reference proteome</keyword>
<evidence type="ECO:0000256" key="1">
    <source>
        <dbReference type="SAM" id="MobiDB-lite"/>
    </source>
</evidence>
<gene>
    <name evidence="3" type="ORF">H1R20_g7237</name>
</gene>
<feature type="compositionally biased region" description="Polar residues" evidence="1">
    <location>
        <begin position="869"/>
        <end position="878"/>
    </location>
</feature>
<feature type="region of interest" description="Disordered" evidence="1">
    <location>
        <begin position="845"/>
        <end position="878"/>
    </location>
</feature>
<dbReference type="InterPro" id="IPR059179">
    <property type="entry name" value="MLKL-like_MCAfunc"/>
</dbReference>
<evidence type="ECO:0000259" key="2">
    <source>
        <dbReference type="Pfam" id="PF22215"/>
    </source>
</evidence>
<evidence type="ECO:0000313" key="3">
    <source>
        <dbReference type="EMBL" id="KAJ2929842.1"/>
    </source>
</evidence>
<organism evidence="3 4">
    <name type="scientific">Candolleomyces eurysporus</name>
    <dbReference type="NCBI Taxonomy" id="2828524"/>
    <lineage>
        <taxon>Eukaryota</taxon>
        <taxon>Fungi</taxon>
        <taxon>Dikarya</taxon>
        <taxon>Basidiomycota</taxon>
        <taxon>Agaricomycotina</taxon>
        <taxon>Agaricomycetes</taxon>
        <taxon>Agaricomycetidae</taxon>
        <taxon>Agaricales</taxon>
        <taxon>Agaricineae</taxon>
        <taxon>Psathyrellaceae</taxon>
        <taxon>Candolleomyces</taxon>
    </lineage>
</organism>
<comment type="caution">
    <text evidence="3">The sequence shown here is derived from an EMBL/GenBank/DDBJ whole genome shotgun (WGS) entry which is preliminary data.</text>
</comment>
<reference evidence="3" key="1">
    <citation type="submission" date="2022-06" db="EMBL/GenBank/DDBJ databases">
        <title>Genome Sequence of Candolleomyces eurysporus.</title>
        <authorList>
            <person name="Buettner E."/>
        </authorList>
    </citation>
    <scope>NUCLEOTIDE SEQUENCE</scope>
    <source>
        <strain evidence="3">VTCC 930004</strain>
    </source>
</reference>
<sequence length="878" mass="97344">MSTGATRSHTSLNAASNAMEPVVNNPALSTAIEVFSSLSDVGKAIPFVAPAFILLKIIIDIERRAQDVDAKCNDILERITFLLSHLPIVRKMHDEGTLMQATKQVVERMNEAVKGAAALIAAYRKQSPIARRLSISNREKFSTCADALNVCCSDLLLSLQIRQSQQLDALTNRGVPLDDDDQAAMTFVETHGGDFEAVQYDRELVKEFAEERHLPMDDSVMGELEDGVVAEAVGQVSARLETIVKDNLSAAIAGGLKDLAAQLTTVQQEQSFVCVQCELSFTRLSNHPKACSYHKAPYDSWSKSYGCCDTAHPCQCSSHREKHHCDYPYGTFFPRVWAINNYVDTTDDWASVTDTSLEEEGGTTEKASVGQLLRWKSRGERLKSPTILISVGTVRWAERYYFNTFTLEDLQNISKSVRHSKRTLIFRTSPSEDAYASAEWILAVSGKITGVRITAKANTSSTPFVRVCPIDLATGQKSGDVLAVSEGGLRSYAPASPYVLPETLRVGPELKDTPLRAARKDFKTRTSSPGLRVIMRSVDEPPLAANPQMGSARFDYMVGTVSVFNNNAPGSNVPITIAAAKAAFRYVGEKQYTDVESEGFKIVDGAQFPLTIDPRQSVTFKFEAAIPRTEEDVKKDVRWWNPRAFCARHRPLRVRFVLEDIEGEEASLVSEYVFKPFPFSEKKENDLATFWFDEPDMISRNMIAVSPGDSSDVVAKIDGQEVKVNQLQQLVYKALKTGKTEIDLEIGREKGYGEWEWKASALVDISCRRVYAFKVLLHEGKSVPEEKRRFACLGYVLCPDYGDVIPGKTRPVSYATESIRLPPLQPYVPVEYPVDDKVDDWKPVVPPKPARTLSSSNGVPPVAECDVQRNGSTVADTR</sequence>
<dbReference type="Proteomes" id="UP001140091">
    <property type="component" value="Unassembled WGS sequence"/>
</dbReference>
<dbReference type="CDD" id="cd21037">
    <property type="entry name" value="MLKL_NTD"/>
    <property type="match status" value="1"/>
</dbReference>
<dbReference type="OrthoDB" id="61437at2759"/>